<evidence type="ECO:0008006" key="4">
    <source>
        <dbReference type="Google" id="ProtNLM"/>
    </source>
</evidence>
<reference evidence="2 3" key="1">
    <citation type="submission" date="2016-10" db="EMBL/GenBank/DDBJ databases">
        <authorList>
            <person name="Varghese N."/>
            <person name="Submissions S."/>
        </authorList>
    </citation>
    <scope>NUCLEOTIDE SEQUENCE [LARGE SCALE GENOMIC DNA]</scope>
    <source>
        <strain evidence="2 3">DSM 18839</strain>
    </source>
</reference>
<protein>
    <recommendedName>
        <fullName evidence="4">Polysaccharide deacetylase</fullName>
    </recommendedName>
</protein>
<evidence type="ECO:0000313" key="2">
    <source>
        <dbReference type="EMBL" id="SDF05423.1"/>
    </source>
</evidence>
<dbReference type="RefSeq" id="WP_093147321.1">
    <property type="nucleotide sequence ID" value="NZ_FNBW01000001.1"/>
</dbReference>
<feature type="signal peptide" evidence="1">
    <location>
        <begin position="1"/>
        <end position="23"/>
    </location>
</feature>
<comment type="caution">
    <text evidence="2">The sequence shown here is derived from an EMBL/GenBank/DDBJ whole genome shotgun (WGS) entry which is preliminary data.</text>
</comment>
<evidence type="ECO:0000256" key="1">
    <source>
        <dbReference type="SAM" id="SignalP"/>
    </source>
</evidence>
<proteinExistence type="predicted"/>
<gene>
    <name evidence="2" type="ORF">SAMN05660686_00054</name>
</gene>
<feature type="chain" id="PRO_5034800405" description="Polysaccharide deacetylase" evidence="1">
    <location>
        <begin position="24"/>
        <end position="764"/>
    </location>
</feature>
<dbReference type="OrthoDB" id="7292394at2"/>
<name>A0A8G2BDS1_9PROT</name>
<dbReference type="EMBL" id="FNBW01000001">
    <property type="protein sequence ID" value="SDF05423.1"/>
    <property type="molecule type" value="Genomic_DNA"/>
</dbReference>
<organism evidence="2 3">
    <name type="scientific">Thalassobaculum litoreum DSM 18839</name>
    <dbReference type="NCBI Taxonomy" id="1123362"/>
    <lineage>
        <taxon>Bacteria</taxon>
        <taxon>Pseudomonadati</taxon>
        <taxon>Pseudomonadota</taxon>
        <taxon>Alphaproteobacteria</taxon>
        <taxon>Rhodospirillales</taxon>
        <taxon>Thalassobaculaceae</taxon>
        <taxon>Thalassobaculum</taxon>
    </lineage>
</organism>
<accession>A0A8G2BDS1</accession>
<dbReference type="AlphaFoldDB" id="A0A8G2BDS1"/>
<sequence length="764" mass="84629">MVHRFGLVIALICGWLLPAPIHAQTDTRPAPQADIQPAPQAEHVPVPRTVIALVEGGSDFRLRDTRSHVMATMPLEQLGLVVEYYRADRPLPDLTGRPDVRGVFTWLAATSRPGAERLLTWYERAVDLGKKLVVFGELGVSADPETGPLPRRRINRLMEHLGVHMGEGYASYTAGTAYRVRDRNIWGFEHTPPLPPPFSEYTIVDPRVTSHLTLESTGPEPVHGDLIVTGPNGGFVAPFFAAEMDPPSNIRRWLVDPFAFFRLAFATDDLPKPDTTTLAGRRIYYGHVDGDGWRSISEVKIDDEPASAARVLLERVVERFPDLPVTIAPIAAELDPDWVDDTEARRVTRAFFELPHVEAGSHTYSHPFRWAFFEHYDRAVEQEIVRRNGTDHDIHAGYARLADEQDAAGVDETKLDIGKYSLPRAFFAEPFDLQLEIDGSLDRIAEVGGQSVKVVQWSGDTSPFEAALAATREAGVPNINGGDTRFDSDYRSYGFVAPIGIPVGAERQIYASMSNENTYTDLWTGRFFAYRHVLQTIRNTGLPIRVKPINLYYHSYAAEKLASTNALLQVHESMRGREIAPVTTSHFARIAGGFYTTRLIPLGPRRWRVEERGALQTLRFDRATRTAVDFAASSGVLGARPAHGSLYVALDPEVAAPVVALTDRGHPLDPDPAPHPYLFDSRWPAYALTVDGDAATVSARGFGALSMTWIVPRTGTWRVRVSQDGDTVWSETVEIDGDRRLSIAPGDAAEATAEARIRIERIGD</sequence>
<keyword evidence="1" id="KW-0732">Signal</keyword>
<evidence type="ECO:0000313" key="3">
    <source>
        <dbReference type="Proteomes" id="UP000198615"/>
    </source>
</evidence>
<dbReference type="Proteomes" id="UP000198615">
    <property type="component" value="Unassembled WGS sequence"/>
</dbReference>
<dbReference type="CDD" id="cd10922">
    <property type="entry name" value="CE4_PelA_like_C"/>
    <property type="match status" value="1"/>
</dbReference>
<keyword evidence="3" id="KW-1185">Reference proteome</keyword>